<evidence type="ECO:0000259" key="1">
    <source>
        <dbReference type="Pfam" id="PF13173"/>
    </source>
</evidence>
<dbReference type="EMBL" id="NESN01000002">
    <property type="protein sequence ID" value="PUE54566.1"/>
    <property type="molecule type" value="Genomic_DNA"/>
</dbReference>
<evidence type="ECO:0000313" key="4">
    <source>
        <dbReference type="Proteomes" id="UP000250790"/>
    </source>
</evidence>
<dbReference type="SUPFAM" id="SSF52540">
    <property type="entry name" value="P-loop containing nucleoside triphosphate hydrolases"/>
    <property type="match status" value="1"/>
</dbReference>
<reference evidence="3 4" key="1">
    <citation type="submission" date="2017-04" db="EMBL/GenBank/DDBJ databases">
        <title>Unexpected and diverse lifestyles within the genus Limnohabitans.</title>
        <authorList>
            <person name="Kasalicky V."/>
            <person name="Mehrshad M."/>
            <person name="Andrei S.-A."/>
            <person name="Salcher M."/>
            <person name="Kratochvilova H."/>
            <person name="Simek K."/>
            <person name="Ghai R."/>
        </authorList>
    </citation>
    <scope>NUCLEOTIDE SEQUENCE [LARGE SCALE GENOMIC DNA]</scope>
    <source>
        <strain evidence="3 4">II-B4</strain>
    </source>
</reference>
<dbReference type="InterPro" id="IPR025420">
    <property type="entry name" value="DUF4143"/>
</dbReference>
<dbReference type="Proteomes" id="UP000250790">
    <property type="component" value="Unassembled WGS sequence"/>
</dbReference>
<sequence>MIDRQAHTVLLQRATLYPVVTVLGPRQSGKTTLCRMAFPDKPYVNLEQPDVRDFAQQDPKAFLAQYPDGAVLDEIQNVPTLLSWLQVLTDADPRKGRFVLTGSHQLQVSAQVTQSLAGRTAVLELLPLSLSELAAVGDGVTVGPDDVNRMMLQGGYPRIHAQDLPPEVMLSDYFATYVERDVRQLINLRHLREFGQCVRLLAGRTGQLLNQTSLGNEVGVSSNTITQWLSLLEASFLVFSLAPWSVNIGKRLVKSPKVYFYDVGLACWLLGIKTVEQLQHHPLRGALFENLVVLEVMKSLRNQGLRDPLYFFRDSNGLEVDLLLEHADGVQLIEIKASQTVAAPLFKNLRTVSALLGERVKSQHLVYGGDLRQARTDVDVLPYGQAGSLVQGAL</sequence>
<dbReference type="Pfam" id="PF13635">
    <property type="entry name" value="DUF4143"/>
    <property type="match status" value="1"/>
</dbReference>
<dbReference type="OrthoDB" id="9771844at2"/>
<feature type="domain" description="AAA" evidence="1">
    <location>
        <begin position="18"/>
        <end position="133"/>
    </location>
</feature>
<evidence type="ECO:0000313" key="3">
    <source>
        <dbReference type="EMBL" id="PUE54566.1"/>
    </source>
</evidence>
<accession>A0A315E9F0</accession>
<protein>
    <submittedName>
        <fullName evidence="3">AAA family ATPase</fullName>
    </submittedName>
</protein>
<keyword evidence="4" id="KW-1185">Reference proteome</keyword>
<dbReference type="AlphaFoldDB" id="A0A315E9F0"/>
<feature type="domain" description="DUF4143" evidence="2">
    <location>
        <begin position="179"/>
        <end position="338"/>
    </location>
</feature>
<dbReference type="PANTHER" id="PTHR43566">
    <property type="entry name" value="CONSERVED PROTEIN"/>
    <property type="match status" value="1"/>
</dbReference>
<dbReference type="InterPro" id="IPR027417">
    <property type="entry name" value="P-loop_NTPase"/>
</dbReference>
<dbReference type="Pfam" id="PF13173">
    <property type="entry name" value="AAA_14"/>
    <property type="match status" value="1"/>
</dbReference>
<comment type="caution">
    <text evidence="3">The sequence shown here is derived from an EMBL/GenBank/DDBJ whole genome shotgun (WGS) entry which is preliminary data.</text>
</comment>
<gene>
    <name evidence="3" type="ORF">B9Z37_05105</name>
</gene>
<dbReference type="InterPro" id="IPR041682">
    <property type="entry name" value="AAA_14"/>
</dbReference>
<dbReference type="PANTHER" id="PTHR43566:SF2">
    <property type="entry name" value="DUF4143 DOMAIN-CONTAINING PROTEIN"/>
    <property type="match status" value="1"/>
</dbReference>
<evidence type="ECO:0000259" key="2">
    <source>
        <dbReference type="Pfam" id="PF13635"/>
    </source>
</evidence>
<proteinExistence type="predicted"/>
<organism evidence="3 4">
    <name type="scientific">Limnohabitans parvus II-B4</name>
    <dbReference type="NCBI Taxonomy" id="1293052"/>
    <lineage>
        <taxon>Bacteria</taxon>
        <taxon>Pseudomonadati</taxon>
        <taxon>Pseudomonadota</taxon>
        <taxon>Betaproteobacteria</taxon>
        <taxon>Burkholderiales</taxon>
        <taxon>Comamonadaceae</taxon>
        <taxon>Limnohabitans</taxon>
    </lineage>
</organism>
<name>A0A315E9F0_9BURK</name>